<keyword evidence="3" id="KW-1185">Reference proteome</keyword>
<dbReference type="EMBL" id="JAGPXC010000003">
    <property type="protein sequence ID" value="KAH6655786.1"/>
    <property type="molecule type" value="Genomic_DNA"/>
</dbReference>
<feature type="region of interest" description="Disordered" evidence="1">
    <location>
        <begin position="1"/>
        <end position="152"/>
    </location>
</feature>
<comment type="caution">
    <text evidence="2">The sequence shown here is derived from an EMBL/GenBank/DDBJ whole genome shotgun (WGS) entry which is preliminary data.</text>
</comment>
<feature type="compositionally biased region" description="Low complexity" evidence="1">
    <location>
        <begin position="101"/>
        <end position="111"/>
    </location>
</feature>
<feature type="compositionally biased region" description="Low complexity" evidence="1">
    <location>
        <begin position="124"/>
        <end position="151"/>
    </location>
</feature>
<name>A0A9P8UNZ9_9PEZI</name>
<evidence type="ECO:0000313" key="2">
    <source>
        <dbReference type="EMBL" id="KAH6655786.1"/>
    </source>
</evidence>
<feature type="compositionally biased region" description="Pro residues" evidence="1">
    <location>
        <begin position="65"/>
        <end position="83"/>
    </location>
</feature>
<dbReference type="GeneID" id="70136046"/>
<evidence type="ECO:0000313" key="3">
    <source>
        <dbReference type="Proteomes" id="UP000758603"/>
    </source>
</evidence>
<feature type="compositionally biased region" description="Basic residues" evidence="1">
    <location>
        <begin position="84"/>
        <end position="96"/>
    </location>
</feature>
<dbReference type="Proteomes" id="UP000758603">
    <property type="component" value="Unassembled WGS sequence"/>
</dbReference>
<proteinExistence type="predicted"/>
<accession>A0A9P8UNZ9</accession>
<dbReference type="RefSeq" id="XP_045960051.1">
    <property type="nucleotide sequence ID" value="XM_046107155.1"/>
</dbReference>
<organism evidence="2 3">
    <name type="scientific">Truncatella angustata</name>
    <dbReference type="NCBI Taxonomy" id="152316"/>
    <lineage>
        <taxon>Eukaryota</taxon>
        <taxon>Fungi</taxon>
        <taxon>Dikarya</taxon>
        <taxon>Ascomycota</taxon>
        <taxon>Pezizomycotina</taxon>
        <taxon>Sordariomycetes</taxon>
        <taxon>Xylariomycetidae</taxon>
        <taxon>Amphisphaeriales</taxon>
        <taxon>Sporocadaceae</taxon>
        <taxon>Truncatella</taxon>
    </lineage>
</organism>
<gene>
    <name evidence="2" type="ORF">BKA67DRAFT_657700</name>
</gene>
<sequence>MPASRLKRGGAWLKTNSPDPTLTAQRRRRHGWSDLNAPVRPVGLSSQRRAIQRPSPQARKVARRQPPPPSPPPPPPPPLPSPPHAHRATQRHRCHHLTPLSSISNGSSSNGDYLDQPVSDSDESSSTGTETATKSTPTSQRRTSSSRATTSGISYTARFAFRHWHGIAGLEVRPLKTPDLQTIRRGLRSF</sequence>
<dbReference type="AlphaFoldDB" id="A0A9P8UNZ9"/>
<feature type="compositionally biased region" description="Polar residues" evidence="1">
    <location>
        <begin position="14"/>
        <end position="24"/>
    </location>
</feature>
<reference evidence="2" key="1">
    <citation type="journal article" date="2021" name="Nat. Commun.">
        <title>Genetic determinants of endophytism in the Arabidopsis root mycobiome.</title>
        <authorList>
            <person name="Mesny F."/>
            <person name="Miyauchi S."/>
            <person name="Thiergart T."/>
            <person name="Pickel B."/>
            <person name="Atanasova L."/>
            <person name="Karlsson M."/>
            <person name="Huettel B."/>
            <person name="Barry K.W."/>
            <person name="Haridas S."/>
            <person name="Chen C."/>
            <person name="Bauer D."/>
            <person name="Andreopoulos W."/>
            <person name="Pangilinan J."/>
            <person name="LaButti K."/>
            <person name="Riley R."/>
            <person name="Lipzen A."/>
            <person name="Clum A."/>
            <person name="Drula E."/>
            <person name="Henrissat B."/>
            <person name="Kohler A."/>
            <person name="Grigoriev I.V."/>
            <person name="Martin F.M."/>
            <person name="Hacquard S."/>
        </authorList>
    </citation>
    <scope>NUCLEOTIDE SEQUENCE</scope>
    <source>
        <strain evidence="2">MPI-SDFR-AT-0073</strain>
    </source>
</reference>
<protein>
    <submittedName>
        <fullName evidence="2">Uncharacterized protein</fullName>
    </submittedName>
</protein>
<evidence type="ECO:0000256" key="1">
    <source>
        <dbReference type="SAM" id="MobiDB-lite"/>
    </source>
</evidence>